<evidence type="ECO:0000256" key="6">
    <source>
        <dbReference type="ARBA" id="ARBA00022833"/>
    </source>
</evidence>
<dbReference type="InterPro" id="IPR044063">
    <property type="entry name" value="ZF_RING_GID"/>
</dbReference>
<evidence type="ECO:0000313" key="10">
    <source>
        <dbReference type="EMBL" id="CDO94573.1"/>
    </source>
</evidence>
<dbReference type="AlphaFoldDB" id="A0A0A8L8X9"/>
<dbReference type="EMBL" id="CCBQ010000038">
    <property type="protein sequence ID" value="CDO94573.1"/>
    <property type="molecule type" value="Genomic_DNA"/>
</dbReference>
<organism evidence="10 11">
    <name type="scientific">Kluyveromyces dobzhanskii CBS 2104</name>
    <dbReference type="NCBI Taxonomy" id="1427455"/>
    <lineage>
        <taxon>Eukaryota</taxon>
        <taxon>Fungi</taxon>
        <taxon>Dikarya</taxon>
        <taxon>Ascomycota</taxon>
        <taxon>Saccharomycotina</taxon>
        <taxon>Saccharomycetes</taxon>
        <taxon>Saccharomycetales</taxon>
        <taxon>Saccharomycetaceae</taxon>
        <taxon>Kluyveromyces</taxon>
    </lineage>
</organism>
<dbReference type="GO" id="GO:0061630">
    <property type="term" value="F:ubiquitin protein ligase activity"/>
    <property type="evidence" value="ECO:0007669"/>
    <property type="project" value="InterPro"/>
</dbReference>
<dbReference type="GO" id="GO:0008270">
    <property type="term" value="F:zinc ion binding"/>
    <property type="evidence" value="ECO:0007669"/>
    <property type="project" value="UniProtKB-KW"/>
</dbReference>
<feature type="domain" description="CTLH" evidence="8">
    <location>
        <begin position="171"/>
        <end position="229"/>
    </location>
</feature>
<comment type="subcellular location">
    <subcellularLocation>
        <location evidence="1">Cytoplasm</location>
    </subcellularLocation>
</comment>
<evidence type="ECO:0000256" key="3">
    <source>
        <dbReference type="ARBA" id="ARBA00022490"/>
    </source>
</evidence>
<name>A0A0A8L8X9_9SACH</name>
<evidence type="ECO:0000256" key="7">
    <source>
        <dbReference type="PROSITE-ProRule" id="PRU01215"/>
    </source>
</evidence>
<dbReference type="InterPro" id="IPR006595">
    <property type="entry name" value="CTLH_C"/>
</dbReference>
<feature type="domain" description="RING-Gid-type" evidence="9">
    <location>
        <begin position="386"/>
        <end position="453"/>
    </location>
</feature>
<dbReference type="InterPro" id="IPR024964">
    <property type="entry name" value="CTLH/CRA"/>
</dbReference>
<dbReference type="Pfam" id="PF10607">
    <property type="entry name" value="CTLH"/>
    <property type="match status" value="1"/>
</dbReference>
<evidence type="ECO:0000313" key="11">
    <source>
        <dbReference type="Proteomes" id="UP000031516"/>
    </source>
</evidence>
<evidence type="ECO:0000256" key="5">
    <source>
        <dbReference type="ARBA" id="ARBA00022771"/>
    </source>
</evidence>
<comment type="caution">
    <text evidence="10">The sequence shown here is derived from an EMBL/GenBank/DDBJ whole genome shotgun (WGS) entry which is preliminary data.</text>
</comment>
<dbReference type="Proteomes" id="UP000031516">
    <property type="component" value="Unassembled WGS sequence"/>
</dbReference>
<reference evidence="10 11" key="1">
    <citation type="submission" date="2014-03" db="EMBL/GenBank/DDBJ databases">
        <title>The genome of Kluyveromyces dobzhanskii.</title>
        <authorList>
            <person name="Nystedt B."/>
            <person name="Astrom S."/>
        </authorList>
    </citation>
    <scope>NUCLEOTIDE SEQUENCE [LARGE SCALE GENOMIC DNA]</scope>
    <source>
        <strain evidence="10 11">CBS 2104</strain>
    </source>
</reference>
<keyword evidence="6" id="KW-0862">Zinc</keyword>
<dbReference type="InterPro" id="IPR045098">
    <property type="entry name" value="Fyv10_fam"/>
</dbReference>
<evidence type="ECO:0000256" key="1">
    <source>
        <dbReference type="ARBA" id="ARBA00004496"/>
    </source>
</evidence>
<evidence type="ECO:0000256" key="2">
    <source>
        <dbReference type="ARBA" id="ARBA00010615"/>
    </source>
</evidence>
<evidence type="ECO:0000259" key="8">
    <source>
        <dbReference type="PROSITE" id="PS50897"/>
    </source>
</evidence>
<keyword evidence="5 7" id="KW-0863">Zinc-finger</keyword>
<sequence length="468" mass="54597">MTTLNEPGVDFHLKLNQQQFNIPSELLNRNWEKFNTLYDTYSTELHGQFNILSILLENSDNDQQSIEKLNDIINSVNVLQKRLSQLQDNELTILERIEKRVEYFRRFEKLRNDSNNDGLLKWYRSYTDLLIADYLVRHGSNSTDYKSSTITNSGIDFIKARGLEDLIDYDVLIEANKVSMELLENKNLGPLLEWIINNSSHLTEKGSHLQFQALLQEYIELVRCSDYKGAIGWFQTQLSKFMNVYPRELKLAAGILVFFKSCLNESRDNEQTNEQKLFQTYFRKQIYQKHPLSTLSSNNVVRNAELSRYGPLLDRDRWKNLNEMFLHEFYSLYKISYHDPLLIYISLGISSLKTKDCGHPISTQLVSHENEKVNDYIKSNFVSTDCPVCNPDILPLAENLPFAHHIQSSLFENPVMLPNGNIYDSEKLVSLSRRLNKMGYTELRENQVMDPIDKSIYATSDFVKMYPT</sequence>
<dbReference type="PROSITE" id="PS51867">
    <property type="entry name" value="ZF_RING_GID"/>
    <property type="match status" value="1"/>
</dbReference>
<dbReference type="PANTHER" id="PTHR12170">
    <property type="entry name" value="MACROPHAGE ERYTHROBLAST ATTACHER-RELATED"/>
    <property type="match status" value="1"/>
</dbReference>
<dbReference type="GO" id="GO:0005737">
    <property type="term" value="C:cytoplasm"/>
    <property type="evidence" value="ECO:0007669"/>
    <property type="project" value="UniProtKB-SubCell"/>
</dbReference>
<dbReference type="PANTHER" id="PTHR12170:SF2">
    <property type="entry name" value="E3 UBIQUITIN-PROTEIN TRANSFERASE MAEA"/>
    <property type="match status" value="1"/>
</dbReference>
<dbReference type="PROSITE" id="PS50897">
    <property type="entry name" value="CTLH"/>
    <property type="match status" value="1"/>
</dbReference>
<feature type="zinc finger region" description="RING-Gid-type" evidence="7">
    <location>
        <begin position="386"/>
        <end position="453"/>
    </location>
</feature>
<evidence type="ECO:0000256" key="4">
    <source>
        <dbReference type="ARBA" id="ARBA00022723"/>
    </source>
</evidence>
<dbReference type="GO" id="GO:0005634">
    <property type="term" value="C:nucleus"/>
    <property type="evidence" value="ECO:0007669"/>
    <property type="project" value="TreeGrafter"/>
</dbReference>
<evidence type="ECO:0000259" key="9">
    <source>
        <dbReference type="PROSITE" id="PS51867"/>
    </source>
</evidence>
<dbReference type="SMART" id="SM00668">
    <property type="entry name" value="CTLH"/>
    <property type="match status" value="1"/>
</dbReference>
<proteinExistence type="inferred from homology"/>
<protein>
    <submittedName>
        <fullName evidence="10">WGS project CCBQ000000000 data, contig 00017</fullName>
    </submittedName>
</protein>
<keyword evidence="4" id="KW-0479">Metal-binding</keyword>
<gene>
    <name evidence="10" type="ORF">KLDO_g2832</name>
</gene>
<keyword evidence="3" id="KW-0963">Cytoplasm</keyword>
<keyword evidence="11" id="KW-1185">Reference proteome</keyword>
<comment type="similarity">
    <text evidence="2">Belongs to the FYV10 family.</text>
</comment>
<dbReference type="GO" id="GO:0034657">
    <property type="term" value="C:GID complex"/>
    <property type="evidence" value="ECO:0007669"/>
    <property type="project" value="TreeGrafter"/>
</dbReference>
<dbReference type="GO" id="GO:0043161">
    <property type="term" value="P:proteasome-mediated ubiquitin-dependent protein catabolic process"/>
    <property type="evidence" value="ECO:0007669"/>
    <property type="project" value="InterPro"/>
</dbReference>
<accession>A0A0A8L8X9</accession>
<dbReference type="OrthoDB" id="1933455at2759"/>